<dbReference type="EMBL" id="FLUV01002329">
    <property type="protein sequence ID" value="SBW28264.1"/>
    <property type="molecule type" value="Genomic_DNA"/>
</dbReference>
<protein>
    <submittedName>
        <fullName evidence="5">3-hydroxyacyl-CoA dehydrogenase</fullName>
        <ecNumber evidence="5">1.1.1.35</ecNumber>
    </submittedName>
</protein>
<dbReference type="Proteomes" id="UP000199013">
    <property type="component" value="Unassembled WGS sequence"/>
</dbReference>
<dbReference type="SUPFAM" id="SSF51735">
    <property type="entry name" value="NAD(P)-binding Rossmann-fold domains"/>
    <property type="match status" value="2"/>
</dbReference>
<dbReference type="Gene3D" id="1.10.10.10">
    <property type="entry name" value="Winged helix-like DNA-binding domain superfamily/Winged helix DNA-binding domain"/>
    <property type="match status" value="1"/>
</dbReference>
<evidence type="ECO:0000313" key="6">
    <source>
        <dbReference type="Proteomes" id="UP000199013"/>
    </source>
</evidence>
<evidence type="ECO:0000259" key="4">
    <source>
        <dbReference type="SMART" id="SM00418"/>
    </source>
</evidence>
<dbReference type="Gene3D" id="3.40.50.720">
    <property type="entry name" value="NAD(P)-binding Rossmann-like Domain"/>
    <property type="match status" value="2"/>
</dbReference>
<feature type="domain" description="HTH arsR-type" evidence="4">
    <location>
        <begin position="4"/>
        <end position="77"/>
    </location>
</feature>
<comment type="similarity">
    <text evidence="2">Belongs to the 3-hydroxyacyl-CoA dehydrogenase family.</text>
</comment>
<keyword evidence="3 5" id="KW-0560">Oxidoreductase</keyword>
<gene>
    <name evidence="5" type="ORF">FDG2_5617</name>
</gene>
<dbReference type="InterPro" id="IPR006108">
    <property type="entry name" value="3HC_DH_C"/>
</dbReference>
<dbReference type="GO" id="GO:0003857">
    <property type="term" value="F:(3S)-3-hydroxyacyl-CoA dehydrogenase (NAD+) activity"/>
    <property type="evidence" value="ECO:0007669"/>
    <property type="project" value="UniProtKB-EC"/>
</dbReference>
<dbReference type="Gene3D" id="1.10.1040.10">
    <property type="entry name" value="N-(1-d-carboxylethyl)-l-norvaline Dehydrogenase, domain 2"/>
    <property type="match status" value="2"/>
</dbReference>
<dbReference type="InterPro" id="IPR008927">
    <property type="entry name" value="6-PGluconate_DH-like_C_sf"/>
</dbReference>
<dbReference type="GO" id="GO:0003700">
    <property type="term" value="F:DNA-binding transcription factor activity"/>
    <property type="evidence" value="ECO:0007669"/>
    <property type="project" value="InterPro"/>
</dbReference>
<dbReference type="Pfam" id="PF00725">
    <property type="entry name" value="3HCDH"/>
    <property type="match status" value="2"/>
</dbReference>
<dbReference type="PANTHER" id="PTHR48075:SF9">
    <property type="entry name" value="3-HYDROXYBUTYRYL-COA DEHYDROGENASE"/>
    <property type="match status" value="1"/>
</dbReference>
<dbReference type="InterPro" id="IPR006176">
    <property type="entry name" value="3-OHacyl-CoA_DH_NAD-bd"/>
</dbReference>
<dbReference type="GO" id="GO:0006635">
    <property type="term" value="P:fatty acid beta-oxidation"/>
    <property type="evidence" value="ECO:0007669"/>
    <property type="project" value="TreeGrafter"/>
</dbReference>
<dbReference type="GO" id="GO:0070403">
    <property type="term" value="F:NAD+ binding"/>
    <property type="evidence" value="ECO:0007669"/>
    <property type="project" value="InterPro"/>
</dbReference>
<sequence length="694" mass="74337">MASQIFEALANPIRCDLVERLIDGDATVGEWCKADVQAVCEHLQVLADRLVSRSGEAHRSLMHLNAEVFDLMTAWIVAAFGPERYGIDPNTATLECVVVKEPGGHTGSPAKVGVVGLGTMGAGIAEVLARAGIEVVGVELNDATLTRGLDRIRHSTDRAVSRGKLTEAGRDALLARIHAGTDLAAVADCQLVIEAIPERIEDKRALFAELDTLCPPGTIFATNTSSLSITELAAGTSRPSRVVGTHWSNPVPIMGLVEIIRTVVTDPSVLEDVETLVAKVGKTAVVAGDRVGFIVNALLFGYLNNAIRMVETHHATREDIDAAMRFGCNHPMGPLALLDLIGLDSAYDILDSIHHTSRDHLHAPAPLLKQLVTAGMLGRKTGRGFYTYAAPDSSEIVDMVTTPELGPSVVGARPVRTIGVVGTGTMASGIIEVCARSGYEVVFRARDEEKVAAVRRRLERSLDKAVERGRISSDDRVAALARVRSSTELSALADCDLIIEAVVEDIHVKRALFAELDRVARSGAVLATTTSSLPVIECATATSRPQDVVGMHWFNPAPRMRLVEIVPTVVTADDVTATVFEVARAAGKHPVRCADRAGFIVNALLFSYLNTAVKMLEAHYADVEAIDTAMKVGCAHLMGPFALADVVGLDVTLAILRTLYLEFREPGYAPAPLLERLVKAGCLGRKTGRGFRVY</sequence>
<proteinExistence type="inferred from homology"/>
<dbReference type="InterPro" id="IPR036291">
    <property type="entry name" value="NAD(P)-bd_dom_sf"/>
</dbReference>
<dbReference type="InterPro" id="IPR001845">
    <property type="entry name" value="HTH_ArsR_DNA-bd_dom"/>
</dbReference>
<dbReference type="SMART" id="SM00418">
    <property type="entry name" value="HTH_ARSR"/>
    <property type="match status" value="1"/>
</dbReference>
<dbReference type="Pfam" id="PF02737">
    <property type="entry name" value="3HCDH_N"/>
    <property type="match status" value="2"/>
</dbReference>
<reference evidence="6" key="1">
    <citation type="submission" date="2016-02" db="EMBL/GenBank/DDBJ databases">
        <authorList>
            <person name="Wibberg D."/>
        </authorList>
    </citation>
    <scope>NUCLEOTIDE SEQUENCE [LARGE SCALE GENOMIC DNA]</scope>
</reference>
<evidence type="ECO:0000313" key="5">
    <source>
        <dbReference type="EMBL" id="SBW28264.1"/>
    </source>
</evidence>
<comment type="pathway">
    <text evidence="1">Lipid metabolism; butanoate metabolism.</text>
</comment>
<dbReference type="GO" id="GO:0008691">
    <property type="term" value="F:3-hydroxybutyryl-CoA dehydrogenase activity"/>
    <property type="evidence" value="ECO:0007669"/>
    <property type="project" value="TreeGrafter"/>
</dbReference>
<dbReference type="InterPro" id="IPR013328">
    <property type="entry name" value="6PGD_dom2"/>
</dbReference>
<dbReference type="FunFam" id="3.40.50.720:FF:000009">
    <property type="entry name" value="Fatty oxidation complex, alpha subunit"/>
    <property type="match status" value="2"/>
</dbReference>
<organism evidence="5 6">
    <name type="scientific">Candidatus Protofrankia californiensis</name>
    <dbReference type="NCBI Taxonomy" id="1839754"/>
    <lineage>
        <taxon>Bacteria</taxon>
        <taxon>Bacillati</taxon>
        <taxon>Actinomycetota</taxon>
        <taxon>Actinomycetes</taxon>
        <taxon>Frankiales</taxon>
        <taxon>Frankiaceae</taxon>
        <taxon>Protofrankia</taxon>
    </lineage>
</organism>
<accession>A0A1C3PEM9</accession>
<evidence type="ECO:0000256" key="3">
    <source>
        <dbReference type="ARBA" id="ARBA00023002"/>
    </source>
</evidence>
<dbReference type="SUPFAM" id="SSF48179">
    <property type="entry name" value="6-phosphogluconate dehydrogenase C-terminal domain-like"/>
    <property type="match status" value="2"/>
</dbReference>
<dbReference type="PANTHER" id="PTHR48075">
    <property type="entry name" value="3-HYDROXYACYL-COA DEHYDROGENASE FAMILY PROTEIN"/>
    <property type="match status" value="1"/>
</dbReference>
<dbReference type="NCBIfam" id="NF005875">
    <property type="entry name" value="PRK07819.1"/>
    <property type="match status" value="2"/>
</dbReference>
<evidence type="ECO:0000256" key="1">
    <source>
        <dbReference type="ARBA" id="ARBA00005086"/>
    </source>
</evidence>
<evidence type="ECO:0000256" key="2">
    <source>
        <dbReference type="ARBA" id="ARBA00009463"/>
    </source>
</evidence>
<keyword evidence="6" id="KW-1185">Reference proteome</keyword>
<name>A0A1C3PEM9_9ACTN</name>
<dbReference type="EC" id="1.1.1.35" evidence="5"/>
<dbReference type="InterPro" id="IPR036388">
    <property type="entry name" value="WH-like_DNA-bd_sf"/>
</dbReference>
<dbReference type="AlphaFoldDB" id="A0A1C3PEM9"/>